<gene>
    <name evidence="3" type="ORF">GCM10011506_06160</name>
</gene>
<feature type="transmembrane region" description="Helical" evidence="1">
    <location>
        <begin position="137"/>
        <end position="158"/>
    </location>
</feature>
<comment type="caution">
    <text evidence="3">The sequence shown here is derived from an EMBL/GenBank/DDBJ whole genome shotgun (WGS) entry which is preliminary data.</text>
</comment>
<dbReference type="InterPro" id="IPR010920">
    <property type="entry name" value="LSM_dom_sf"/>
</dbReference>
<proteinExistence type="predicted"/>
<feature type="transmembrane region" description="Helical" evidence="1">
    <location>
        <begin position="12"/>
        <end position="34"/>
    </location>
</feature>
<dbReference type="InterPro" id="IPR011014">
    <property type="entry name" value="MscS_channel_TM-2"/>
</dbReference>
<dbReference type="Gene3D" id="1.10.287.1260">
    <property type="match status" value="1"/>
</dbReference>
<dbReference type="EMBL" id="BMEC01000002">
    <property type="protein sequence ID" value="GGC23711.1"/>
    <property type="molecule type" value="Genomic_DNA"/>
</dbReference>
<evidence type="ECO:0000259" key="2">
    <source>
        <dbReference type="Pfam" id="PF00924"/>
    </source>
</evidence>
<protein>
    <submittedName>
        <fullName evidence="3">Mechanosensitive ion channel protein MscS</fullName>
    </submittedName>
</protein>
<keyword evidence="1" id="KW-0812">Transmembrane</keyword>
<evidence type="ECO:0000313" key="4">
    <source>
        <dbReference type="Proteomes" id="UP000636010"/>
    </source>
</evidence>
<feature type="transmembrane region" description="Helical" evidence="1">
    <location>
        <begin position="86"/>
        <end position="108"/>
    </location>
</feature>
<dbReference type="PANTHER" id="PTHR30566">
    <property type="entry name" value="YNAI-RELATED MECHANOSENSITIVE ION CHANNEL"/>
    <property type="match status" value="1"/>
</dbReference>
<keyword evidence="4" id="KW-1185">Reference proteome</keyword>
<dbReference type="PANTHER" id="PTHR30566:SF25">
    <property type="entry name" value="INNER MEMBRANE PROTEIN"/>
    <property type="match status" value="1"/>
</dbReference>
<evidence type="ECO:0000256" key="1">
    <source>
        <dbReference type="SAM" id="Phobius"/>
    </source>
</evidence>
<dbReference type="Proteomes" id="UP000636010">
    <property type="component" value="Unassembled WGS sequence"/>
</dbReference>
<organism evidence="3 4">
    <name type="scientific">Marivirga lumbricoides</name>
    <dbReference type="NCBI Taxonomy" id="1046115"/>
    <lineage>
        <taxon>Bacteria</taxon>
        <taxon>Pseudomonadati</taxon>
        <taxon>Bacteroidota</taxon>
        <taxon>Cytophagia</taxon>
        <taxon>Cytophagales</taxon>
        <taxon>Marivirgaceae</taxon>
        <taxon>Marivirga</taxon>
    </lineage>
</organism>
<feature type="domain" description="Mechanosensitive ion channel MscS" evidence="2">
    <location>
        <begin position="186"/>
        <end position="252"/>
    </location>
</feature>
<dbReference type="SUPFAM" id="SSF82861">
    <property type="entry name" value="Mechanosensitive channel protein MscS (YggB), transmembrane region"/>
    <property type="match status" value="1"/>
</dbReference>
<name>A0ABQ1LEX6_9BACT</name>
<reference evidence="4" key="1">
    <citation type="journal article" date="2019" name="Int. J. Syst. Evol. Microbiol.">
        <title>The Global Catalogue of Microorganisms (GCM) 10K type strain sequencing project: providing services to taxonomists for standard genome sequencing and annotation.</title>
        <authorList>
            <consortium name="The Broad Institute Genomics Platform"/>
            <consortium name="The Broad Institute Genome Sequencing Center for Infectious Disease"/>
            <person name="Wu L."/>
            <person name="Ma J."/>
        </authorList>
    </citation>
    <scope>NUCLEOTIDE SEQUENCE [LARGE SCALE GENOMIC DNA]</scope>
    <source>
        <strain evidence="4">CGMCC 1.10832</strain>
    </source>
</reference>
<accession>A0ABQ1LEX6</accession>
<dbReference type="InterPro" id="IPR006685">
    <property type="entry name" value="MscS_channel_2nd"/>
</dbReference>
<dbReference type="SUPFAM" id="SSF50182">
    <property type="entry name" value="Sm-like ribonucleoproteins"/>
    <property type="match status" value="1"/>
</dbReference>
<dbReference type="Pfam" id="PF00924">
    <property type="entry name" value="MS_channel_2nd"/>
    <property type="match status" value="1"/>
</dbReference>
<sequence length="364" mass="41704">MISFIENWNKSAVLQFIFLVLISFGIGLLIRYLFFKLLLKTNDKSDKALVKKLANRFKGSIFLFIPAFIILTYLPTIGFSELWLNIISKGLEITIMVSFTIITIRLIYFIQDVLFQKYNVEEENNIKAREVVTQITFIRKIVIVIMIVVAISLILLQFDGVRKYGATILTSAGVAGIIIGFAAQKTIGNLLAGFQIAFTQPIKIDDAVIVENEWGWIEEINLTYVVIKIWDLRRLVVPITYFTDTPFQNWTRNSADILGSVFLYTDYSVPIDALRSAFESFLEETPLWDRKAQVLQVVDCTEKAMQIRLLMTAKNSPTAWDLRCFIREKMLVFIQENYPESLPKTRVNLNAESKLSPKGKEPLT</sequence>
<keyword evidence="1" id="KW-0472">Membrane</keyword>
<feature type="transmembrane region" description="Helical" evidence="1">
    <location>
        <begin position="55"/>
        <end position="74"/>
    </location>
</feature>
<feature type="transmembrane region" description="Helical" evidence="1">
    <location>
        <begin position="164"/>
        <end position="183"/>
    </location>
</feature>
<keyword evidence="1" id="KW-1133">Transmembrane helix</keyword>
<dbReference type="RefSeq" id="WP_188460346.1">
    <property type="nucleotide sequence ID" value="NZ_BAABHU010000002.1"/>
</dbReference>
<evidence type="ECO:0000313" key="3">
    <source>
        <dbReference type="EMBL" id="GGC23711.1"/>
    </source>
</evidence>